<organism evidence="1 2">
    <name type="scientific">Ramlibacter agri</name>
    <dbReference type="NCBI Taxonomy" id="2728837"/>
    <lineage>
        <taxon>Bacteria</taxon>
        <taxon>Pseudomonadati</taxon>
        <taxon>Pseudomonadota</taxon>
        <taxon>Betaproteobacteria</taxon>
        <taxon>Burkholderiales</taxon>
        <taxon>Comamonadaceae</taxon>
        <taxon>Ramlibacter</taxon>
    </lineage>
</organism>
<protein>
    <submittedName>
        <fullName evidence="1">Uncharacterized protein</fullName>
    </submittedName>
</protein>
<reference evidence="1 2" key="1">
    <citation type="submission" date="2020-04" db="EMBL/GenBank/DDBJ databases">
        <title>Ramlibacter sp. G-1-2-2 isolated from soil.</title>
        <authorList>
            <person name="Dahal R.H."/>
        </authorList>
    </citation>
    <scope>NUCLEOTIDE SEQUENCE [LARGE SCALE GENOMIC DNA]</scope>
    <source>
        <strain evidence="1 2">G-1-2-2</strain>
    </source>
</reference>
<dbReference type="EMBL" id="JABBFX010000004">
    <property type="protein sequence ID" value="NML48044.1"/>
    <property type="molecule type" value="Genomic_DNA"/>
</dbReference>
<accession>A0A848HC43</accession>
<comment type="caution">
    <text evidence="1">The sequence shown here is derived from an EMBL/GenBank/DDBJ whole genome shotgun (WGS) entry which is preliminary data.</text>
</comment>
<proteinExistence type="predicted"/>
<keyword evidence="2" id="KW-1185">Reference proteome</keyword>
<dbReference type="Proteomes" id="UP000541185">
    <property type="component" value="Unassembled WGS sequence"/>
</dbReference>
<dbReference type="AlphaFoldDB" id="A0A848HC43"/>
<dbReference type="RefSeq" id="WP_169422360.1">
    <property type="nucleotide sequence ID" value="NZ_JABBFX010000004.1"/>
</dbReference>
<gene>
    <name evidence="1" type="ORF">HHL11_30125</name>
</gene>
<name>A0A848HC43_9BURK</name>
<evidence type="ECO:0000313" key="1">
    <source>
        <dbReference type="EMBL" id="NML48044.1"/>
    </source>
</evidence>
<sequence length="413" mass="46711">MSERGEQVQRLLAGLAKHADLVAEAFEGSVSGGDRQRNASIEALSGLSVLKPYDEDSYRLNPRLREFIADYFTSYQAFQALRRVSGTMQQAREQWRELRRLKLAGAKSKDIIRLQVAFDESVVEMAYAIENNLRLLHSLIATQYGNVDDFGTKLRQNRYYAQQVRHFLQDVEAIDGFVEMVSDEAIAAGLPHMKQLVTRRLGAKRLQWTSEIKDAQAVISKRLFEAKLMEVRVKRLSRFALWLARNRTSDGWEVTLDESADPALVRPEPFLLRPQPDVTDTYPEVRDGLLAAVAKMPKAVVAKPVEADPGPQLLQEDEAEIEELQEPHQAALHDLVAEVAATSEPISLLRWKTGRPELADMPDEAWLMYSCLQLRGSGFPVDFIDDDAELEPFPINEQFQDIEVRGLPILEVA</sequence>
<evidence type="ECO:0000313" key="2">
    <source>
        <dbReference type="Proteomes" id="UP000541185"/>
    </source>
</evidence>